<comment type="caution">
    <text evidence="2">The sequence shown here is derived from an EMBL/GenBank/DDBJ whole genome shotgun (WGS) entry which is preliminary data.</text>
</comment>
<evidence type="ECO:0000256" key="1">
    <source>
        <dbReference type="SAM" id="MobiDB-lite"/>
    </source>
</evidence>
<dbReference type="RefSeq" id="WP_069967094.1">
    <property type="nucleotide sequence ID" value="NZ_CM124774.1"/>
</dbReference>
<feature type="region of interest" description="Disordered" evidence="1">
    <location>
        <begin position="32"/>
        <end position="51"/>
    </location>
</feature>
<gene>
    <name evidence="2" type="ORF">BH720_10210</name>
</gene>
<dbReference type="AlphaFoldDB" id="A0A1E5QK73"/>
<dbReference type="STRING" id="1781255.BH720_10210"/>
<protein>
    <recommendedName>
        <fullName evidence="3">Proline/alanine-rich repeat-containing protein</fullName>
    </recommendedName>
</protein>
<accession>A0A1E5QK73</accession>
<feature type="compositionally biased region" description="Basic and acidic residues" evidence="1">
    <location>
        <begin position="42"/>
        <end position="51"/>
    </location>
</feature>
<organism evidence="2">
    <name type="scientific">Desertifilum tharense IPPAS B-1220</name>
    <dbReference type="NCBI Taxonomy" id="1781255"/>
    <lineage>
        <taxon>Bacteria</taxon>
        <taxon>Bacillati</taxon>
        <taxon>Cyanobacteriota</taxon>
        <taxon>Cyanophyceae</taxon>
        <taxon>Desertifilales</taxon>
        <taxon>Desertifilaceae</taxon>
        <taxon>Desertifilum</taxon>
    </lineage>
</organism>
<evidence type="ECO:0008006" key="3">
    <source>
        <dbReference type="Google" id="ProtNLM"/>
    </source>
</evidence>
<feature type="compositionally biased region" description="Polar residues" evidence="1">
    <location>
        <begin position="181"/>
        <end position="192"/>
    </location>
</feature>
<proteinExistence type="predicted"/>
<dbReference type="OrthoDB" id="484480at2"/>
<evidence type="ECO:0000313" key="2">
    <source>
        <dbReference type="EMBL" id="OEJ75096.1"/>
    </source>
</evidence>
<reference evidence="2" key="1">
    <citation type="submission" date="2016-09" db="EMBL/GenBank/DDBJ databases">
        <title>Draft genome of thermotolerant cyanobacterium Desertifilum sp. strain IPPAS B-1220.</title>
        <authorList>
            <person name="Sinetova M.A."/>
            <person name="Bolakhan K."/>
            <person name="Zayadan B.K."/>
            <person name="Mironov K.S."/>
            <person name="Ustinova V."/>
            <person name="Kupriyanova E.V."/>
            <person name="Sidorov R.A."/>
            <person name="Skrypnik A.N."/>
            <person name="Gogoleva N.E."/>
            <person name="Gogolev Y.V."/>
            <person name="Los D.A."/>
        </authorList>
    </citation>
    <scope>NUCLEOTIDE SEQUENCE [LARGE SCALE GENOMIC DNA]</scope>
    <source>
        <strain evidence="2">IPPAS B-1220</strain>
    </source>
</reference>
<feature type="region of interest" description="Disordered" evidence="1">
    <location>
        <begin position="172"/>
        <end position="192"/>
    </location>
</feature>
<dbReference type="EMBL" id="MJGC01000053">
    <property type="protein sequence ID" value="OEJ75096.1"/>
    <property type="molecule type" value="Genomic_DNA"/>
</dbReference>
<sequence>MKNCRMLALVALPTFLGMFEFVAVNQVNAQVRPRMAQNTQQPEDRRPHRGPDFAAAAEKLGITEAALKAALGVTSDTQATPGQRPRLDIPGAATTLGITEEQLANALGMPPRPPRPDFAAAAQKLGVSEADLKAALGVPSTPPAPGEHPPRPDFQAAAAKLGVTEAQLIEALGVPPRPFQNGPSNRGQFSRY</sequence>
<name>A0A1E5QK73_9CYAN</name>